<sequence length="352" mass="40057">MKKILLTLSFVSTSLLFGQTVKDGKVSTDSQRYLKDNKFDGRTEGWFISGNNSLLFSQSAFSNWMAGGVNAIALNGNVDYEFNLTNGKNIWDNRIILGYGVQSNQGEETRKNNDIIDLTSSYGYNFKKNWYLAAAMNFKTQFTSGYDYSLDPKKKISNFMAPGYLSFGLGVDYKPSDNFQVNIHPITARVTFVLDDELQYKGNYGLKNDGDSTFFELGAYLGARYKFQIMEGITYDNRLGIFANYLDKPQNMDIAYWGQLDFKVNKFISAQVAVNLLYDENQIMKTQVKQTLGIGFTYKFDNKPKEEVKQEASAFNRIDEEINNDSINTTEIVSNYELKKDPILTQTILVSQ</sequence>
<organism evidence="1 2">
    <name type="scientific">Faecalibacter macacae</name>
    <dbReference type="NCBI Taxonomy" id="1859289"/>
    <lineage>
        <taxon>Bacteria</taxon>
        <taxon>Pseudomonadati</taxon>
        <taxon>Bacteroidota</taxon>
        <taxon>Flavobacteriia</taxon>
        <taxon>Flavobacteriales</taxon>
        <taxon>Weeksellaceae</taxon>
        <taxon>Faecalibacter</taxon>
    </lineage>
</organism>
<reference evidence="1 2" key="1">
    <citation type="submission" date="2018-10" db="EMBL/GenBank/DDBJ databases">
        <authorList>
            <person name="Chen X."/>
        </authorList>
    </citation>
    <scope>NUCLEOTIDE SEQUENCE [LARGE SCALE GENOMIC DNA]</scope>
    <source>
        <strain evidence="1 2">YIM 102668</strain>
    </source>
</reference>
<accession>A0A3L9MHP6</accession>
<dbReference type="AlphaFoldDB" id="A0A3L9MHP6"/>
<name>A0A3L9MHP6_9FLAO</name>
<dbReference type="OrthoDB" id="1495718at2"/>
<comment type="caution">
    <text evidence="1">The sequence shown here is derived from an EMBL/GenBank/DDBJ whole genome shotgun (WGS) entry which is preliminary data.</text>
</comment>
<gene>
    <name evidence="1" type="ORF">EAH69_02060</name>
</gene>
<dbReference type="RefSeq" id="WP_121933533.1">
    <property type="nucleotide sequence ID" value="NZ_RDOJ01000002.1"/>
</dbReference>
<keyword evidence="2" id="KW-1185">Reference proteome</keyword>
<proteinExistence type="predicted"/>
<dbReference type="Proteomes" id="UP000275348">
    <property type="component" value="Unassembled WGS sequence"/>
</dbReference>
<dbReference type="Pfam" id="PF11276">
    <property type="entry name" value="DUF3078"/>
    <property type="match status" value="1"/>
</dbReference>
<protein>
    <submittedName>
        <fullName evidence="1">DUF3078 domain-containing protein</fullName>
    </submittedName>
</protein>
<dbReference type="EMBL" id="RDOJ01000002">
    <property type="protein sequence ID" value="RLZ12321.1"/>
    <property type="molecule type" value="Genomic_DNA"/>
</dbReference>
<dbReference type="InterPro" id="IPR021428">
    <property type="entry name" value="DUF3078"/>
</dbReference>
<evidence type="ECO:0000313" key="2">
    <source>
        <dbReference type="Proteomes" id="UP000275348"/>
    </source>
</evidence>
<evidence type="ECO:0000313" key="1">
    <source>
        <dbReference type="EMBL" id="RLZ12321.1"/>
    </source>
</evidence>